<comment type="caution">
    <text evidence="2">The sequence shown here is derived from an EMBL/GenBank/DDBJ whole genome shotgun (WGS) entry which is preliminary data.</text>
</comment>
<dbReference type="EMBL" id="VSRR010062846">
    <property type="protein sequence ID" value="MPC83569.1"/>
    <property type="molecule type" value="Genomic_DNA"/>
</dbReference>
<dbReference type="AlphaFoldDB" id="A0A5B7INF1"/>
<evidence type="ECO:0000256" key="1">
    <source>
        <dbReference type="SAM" id="MobiDB-lite"/>
    </source>
</evidence>
<feature type="region of interest" description="Disordered" evidence="1">
    <location>
        <begin position="39"/>
        <end position="64"/>
    </location>
</feature>
<dbReference type="Proteomes" id="UP000324222">
    <property type="component" value="Unassembled WGS sequence"/>
</dbReference>
<evidence type="ECO:0000313" key="3">
    <source>
        <dbReference type="Proteomes" id="UP000324222"/>
    </source>
</evidence>
<evidence type="ECO:0000313" key="2">
    <source>
        <dbReference type="EMBL" id="MPC83569.1"/>
    </source>
</evidence>
<organism evidence="2 3">
    <name type="scientific">Portunus trituberculatus</name>
    <name type="common">Swimming crab</name>
    <name type="synonym">Neptunus trituberculatus</name>
    <dbReference type="NCBI Taxonomy" id="210409"/>
    <lineage>
        <taxon>Eukaryota</taxon>
        <taxon>Metazoa</taxon>
        <taxon>Ecdysozoa</taxon>
        <taxon>Arthropoda</taxon>
        <taxon>Crustacea</taxon>
        <taxon>Multicrustacea</taxon>
        <taxon>Malacostraca</taxon>
        <taxon>Eumalacostraca</taxon>
        <taxon>Eucarida</taxon>
        <taxon>Decapoda</taxon>
        <taxon>Pleocyemata</taxon>
        <taxon>Brachyura</taxon>
        <taxon>Eubrachyura</taxon>
        <taxon>Portunoidea</taxon>
        <taxon>Portunidae</taxon>
        <taxon>Portuninae</taxon>
        <taxon>Portunus</taxon>
    </lineage>
</organism>
<sequence length="112" mass="13039">MGRSYGYAPSHIVFRWPNWRARITEDSFSRRVIQEAPEHKHPASGGVARHSSQHMQQGSLYGKSTRLSPVTHPWLVLLLKNCDRRQCSSVIYKNNYIYLHDCGQVHKNSSWF</sequence>
<name>A0A5B7INF1_PORTR</name>
<accession>A0A5B7INF1</accession>
<proteinExistence type="predicted"/>
<gene>
    <name evidence="2" type="ORF">E2C01_078281</name>
</gene>
<reference evidence="2 3" key="1">
    <citation type="submission" date="2019-05" db="EMBL/GenBank/DDBJ databases">
        <title>Another draft genome of Portunus trituberculatus and its Hox gene families provides insights of decapod evolution.</title>
        <authorList>
            <person name="Jeong J.-H."/>
            <person name="Song I."/>
            <person name="Kim S."/>
            <person name="Choi T."/>
            <person name="Kim D."/>
            <person name="Ryu S."/>
            <person name="Kim W."/>
        </authorList>
    </citation>
    <scope>NUCLEOTIDE SEQUENCE [LARGE SCALE GENOMIC DNA]</scope>
    <source>
        <tissue evidence="2">Muscle</tissue>
    </source>
</reference>
<keyword evidence="3" id="KW-1185">Reference proteome</keyword>
<protein>
    <submittedName>
        <fullName evidence="2">Uncharacterized protein</fullName>
    </submittedName>
</protein>